<proteinExistence type="predicted"/>
<keyword evidence="2" id="KW-1185">Reference proteome</keyword>
<organism evidence="1 2">
    <name type="scientific">Nocardioides scoriae</name>
    <dbReference type="NCBI Taxonomy" id="642780"/>
    <lineage>
        <taxon>Bacteria</taxon>
        <taxon>Bacillati</taxon>
        <taxon>Actinomycetota</taxon>
        <taxon>Actinomycetes</taxon>
        <taxon>Propionibacteriales</taxon>
        <taxon>Nocardioidaceae</taxon>
        <taxon>Nocardioides</taxon>
    </lineage>
</organism>
<evidence type="ECO:0000313" key="2">
    <source>
        <dbReference type="Proteomes" id="UP000198859"/>
    </source>
</evidence>
<dbReference type="AlphaFoldDB" id="A0A1H1NT50"/>
<reference evidence="2" key="1">
    <citation type="submission" date="2016-10" db="EMBL/GenBank/DDBJ databases">
        <authorList>
            <person name="Varghese N."/>
            <person name="Submissions S."/>
        </authorList>
    </citation>
    <scope>NUCLEOTIDE SEQUENCE [LARGE SCALE GENOMIC DNA]</scope>
    <source>
        <strain evidence="2">DSM 22127</strain>
    </source>
</reference>
<protein>
    <submittedName>
        <fullName evidence="1">Uncharacterized protein</fullName>
    </submittedName>
</protein>
<name>A0A1H1NT50_9ACTN</name>
<evidence type="ECO:0000313" key="1">
    <source>
        <dbReference type="EMBL" id="SDS01549.1"/>
    </source>
</evidence>
<gene>
    <name evidence="1" type="ORF">SAMN04488570_0945</name>
</gene>
<dbReference type="Proteomes" id="UP000198859">
    <property type="component" value="Chromosome I"/>
</dbReference>
<dbReference type="EMBL" id="LT629757">
    <property type="protein sequence ID" value="SDS01549.1"/>
    <property type="molecule type" value="Genomic_DNA"/>
</dbReference>
<sequence length="132" mass="14048">MSGDQVFEFAFAPAYRVLGLPFGVTPRTARVVVDDGELRVRFGPWSLRTRLDNVVGVQDTGGFALLKTAGPPHLSFSDRGISFATNGDRALCLDLREPVPGIDPTRTLRHPGVTLTVADVPGLATALGHPLG</sequence>
<dbReference type="OrthoDB" id="191189at2"/>
<accession>A0A1H1NT50</accession>
<dbReference type="RefSeq" id="WP_091726653.1">
    <property type="nucleotide sequence ID" value="NZ_LT629757.1"/>
</dbReference>